<evidence type="ECO:0000256" key="1">
    <source>
        <dbReference type="ARBA" id="ARBA00006484"/>
    </source>
</evidence>
<feature type="domain" description="Ketoreductase" evidence="4">
    <location>
        <begin position="2"/>
        <end position="179"/>
    </location>
</feature>
<dbReference type="SUPFAM" id="SSF51735">
    <property type="entry name" value="NAD(P)-binding Rossmann-fold domains"/>
    <property type="match status" value="1"/>
</dbReference>
<comment type="similarity">
    <text evidence="1 3">Belongs to the short-chain dehydrogenases/reductases (SDR) family.</text>
</comment>
<dbReference type="PANTHER" id="PTHR43976:SF16">
    <property type="entry name" value="SHORT-CHAIN DEHYDROGENASE_REDUCTASE FAMILY PROTEIN"/>
    <property type="match status" value="1"/>
</dbReference>
<dbReference type="AlphaFoldDB" id="A0A2W2EFU5"/>
<evidence type="ECO:0000313" key="5">
    <source>
        <dbReference type="EMBL" id="PZG23132.1"/>
    </source>
</evidence>
<reference evidence="5 6" key="1">
    <citation type="submission" date="2018-01" db="EMBL/GenBank/DDBJ databases">
        <title>Draft genome sequence of Nonomuraea sp. KC333.</title>
        <authorList>
            <person name="Sahin N."/>
            <person name="Saygin H."/>
            <person name="Ay H."/>
        </authorList>
    </citation>
    <scope>NUCLEOTIDE SEQUENCE [LARGE SCALE GENOMIC DNA]</scope>
    <source>
        <strain evidence="5 6">KC333</strain>
    </source>
</reference>
<dbReference type="PRINTS" id="PR00081">
    <property type="entry name" value="GDHRDH"/>
</dbReference>
<keyword evidence="6" id="KW-1185">Reference proteome</keyword>
<dbReference type="EMBL" id="POUD01000004">
    <property type="protein sequence ID" value="PZG23132.1"/>
    <property type="molecule type" value="Genomic_DNA"/>
</dbReference>
<dbReference type="InterPro" id="IPR002347">
    <property type="entry name" value="SDR_fam"/>
</dbReference>
<sequence length="298" mass="32105">MKTFLLTGAAGGLGRHLVEAALRAGHNVLATDLAADGLPEPHDRLRVRAVDVTSSDAARAAVRYAVDEFGGLDVLVNSAGHRSAGSIEDMPEEEFRRNVEVNFFGAVNMVRAALPVMRPRRRGNIVNVSTIGGRRAQAGLAAYQAAKWALGGFTEILAREVAPIGIRATLVEPGGIRTPWAAAPLPMPPLHDEYEPTVGAFVRTYSDNPDVRRGDPAKMARVILRITDEPDPPVRLLLGSDAAWLAPLIAEARAAEDAAWHEVSVSTDLDGLGDFSRTPVAWMVRPSQKPFDERSSDR</sequence>
<evidence type="ECO:0000313" key="6">
    <source>
        <dbReference type="Proteomes" id="UP000249304"/>
    </source>
</evidence>
<accession>A0A2W2EFU5</accession>
<evidence type="ECO:0000259" key="4">
    <source>
        <dbReference type="SMART" id="SM00822"/>
    </source>
</evidence>
<dbReference type="InterPro" id="IPR057326">
    <property type="entry name" value="KR_dom"/>
</dbReference>
<name>A0A2W2EFU5_9ACTN</name>
<dbReference type="InterPro" id="IPR051911">
    <property type="entry name" value="SDR_oxidoreductase"/>
</dbReference>
<dbReference type="SMART" id="SM00822">
    <property type="entry name" value="PKS_KR"/>
    <property type="match status" value="1"/>
</dbReference>
<dbReference type="Proteomes" id="UP000249304">
    <property type="component" value="Unassembled WGS sequence"/>
</dbReference>
<proteinExistence type="inferred from homology"/>
<comment type="caution">
    <text evidence="5">The sequence shown here is derived from an EMBL/GenBank/DDBJ whole genome shotgun (WGS) entry which is preliminary data.</text>
</comment>
<dbReference type="GO" id="GO:0016491">
    <property type="term" value="F:oxidoreductase activity"/>
    <property type="evidence" value="ECO:0007669"/>
    <property type="project" value="UniProtKB-KW"/>
</dbReference>
<dbReference type="CDD" id="cd05374">
    <property type="entry name" value="17beta-HSD-like_SDR_c"/>
    <property type="match status" value="1"/>
</dbReference>
<keyword evidence="2" id="KW-0560">Oxidoreductase</keyword>
<dbReference type="OrthoDB" id="9792003at2"/>
<dbReference type="Pfam" id="PF00106">
    <property type="entry name" value="adh_short"/>
    <property type="match status" value="1"/>
</dbReference>
<dbReference type="PRINTS" id="PR00080">
    <property type="entry name" value="SDRFAMILY"/>
</dbReference>
<dbReference type="PANTHER" id="PTHR43976">
    <property type="entry name" value="SHORT CHAIN DEHYDROGENASE"/>
    <property type="match status" value="1"/>
</dbReference>
<dbReference type="InterPro" id="IPR036291">
    <property type="entry name" value="NAD(P)-bd_dom_sf"/>
</dbReference>
<protein>
    <submittedName>
        <fullName evidence="5">Short-chain dehydrogenase/reductase</fullName>
    </submittedName>
</protein>
<organism evidence="5 6">
    <name type="scientific">Nonomuraea aridisoli</name>
    <dbReference type="NCBI Taxonomy" id="2070368"/>
    <lineage>
        <taxon>Bacteria</taxon>
        <taxon>Bacillati</taxon>
        <taxon>Actinomycetota</taxon>
        <taxon>Actinomycetes</taxon>
        <taxon>Streptosporangiales</taxon>
        <taxon>Streptosporangiaceae</taxon>
        <taxon>Nonomuraea</taxon>
    </lineage>
</organism>
<dbReference type="Gene3D" id="3.40.50.720">
    <property type="entry name" value="NAD(P)-binding Rossmann-like Domain"/>
    <property type="match status" value="1"/>
</dbReference>
<dbReference type="RefSeq" id="WP_111175305.1">
    <property type="nucleotide sequence ID" value="NZ_POUD01000004.1"/>
</dbReference>
<evidence type="ECO:0000256" key="2">
    <source>
        <dbReference type="ARBA" id="ARBA00023002"/>
    </source>
</evidence>
<gene>
    <name evidence="5" type="ORF">C1J01_01940</name>
</gene>
<evidence type="ECO:0000256" key="3">
    <source>
        <dbReference type="RuleBase" id="RU000363"/>
    </source>
</evidence>